<dbReference type="InterPro" id="IPR045229">
    <property type="entry name" value="TPP_enz"/>
</dbReference>
<evidence type="ECO:0008006" key="11">
    <source>
        <dbReference type="Google" id="ProtNLM"/>
    </source>
</evidence>
<comment type="cofactor">
    <cofactor evidence="2">
        <name>thiamine diphosphate</name>
        <dbReference type="ChEBI" id="CHEBI:58937"/>
    </cofactor>
</comment>
<evidence type="ECO:0000256" key="2">
    <source>
        <dbReference type="ARBA" id="ARBA00001964"/>
    </source>
</evidence>
<keyword evidence="4" id="KW-0479">Metal-binding</keyword>
<dbReference type="InterPro" id="IPR012000">
    <property type="entry name" value="Thiamin_PyroP_enz_cen_dom"/>
</dbReference>
<dbReference type="GO" id="GO:0030976">
    <property type="term" value="F:thiamine pyrophosphate binding"/>
    <property type="evidence" value="ECO:0007669"/>
    <property type="project" value="InterPro"/>
</dbReference>
<dbReference type="AlphaFoldDB" id="A0A381Y6S4"/>
<dbReference type="CDD" id="cd07035">
    <property type="entry name" value="TPP_PYR_POX_like"/>
    <property type="match status" value="1"/>
</dbReference>
<accession>A0A381Y6S4</accession>
<gene>
    <name evidence="10" type="ORF">METZ01_LOCUS125454</name>
</gene>
<dbReference type="PROSITE" id="PS00187">
    <property type="entry name" value="TPP_ENZYMES"/>
    <property type="match status" value="1"/>
</dbReference>
<dbReference type="PANTHER" id="PTHR18968">
    <property type="entry name" value="THIAMINE PYROPHOSPHATE ENZYMES"/>
    <property type="match status" value="1"/>
</dbReference>
<dbReference type="Pfam" id="PF00205">
    <property type="entry name" value="TPP_enzyme_M"/>
    <property type="match status" value="1"/>
</dbReference>
<evidence type="ECO:0000256" key="1">
    <source>
        <dbReference type="ARBA" id="ARBA00001946"/>
    </source>
</evidence>
<feature type="domain" description="Thiamine pyrophosphate enzyme central" evidence="7">
    <location>
        <begin position="197"/>
        <end position="332"/>
    </location>
</feature>
<evidence type="ECO:0000259" key="8">
    <source>
        <dbReference type="Pfam" id="PF02775"/>
    </source>
</evidence>
<sequence length="564" mass="61796">MSASRKITGSYLISKSLKMEGVENIFTLAGDHVLPALDVMSDEGFRLYDTRHEQAATHMADAWGRLTGKLGVAVFTTPGFANAIPGLANALHSESPLLSISGCAELEELGRGAMQEIDQVGMARPTTKGSWMVTDPRRIPDMIAHAVRIAFDGRRGPVHLTIPVDVQQMEVSEGDVTFYDASKYRSPQTTPASSEQISNAVELMRVAKRPLIIVGSAGSYSQTGTELERLIETTRFPIMTEGDARGIIADSHKYSRGFFDSGLNKAARKIGEADLVILMGRKQDLIVGYTMAPIVSKDANIIQVDPDGSVIGRNRGVDVGIVGDVSEVASQLADEAAKHSWKELDWLDTLESEQETQRKELAELAIEETPMHASYVHQSVAQYLTDEDILVFDGGDFCHFGRAFYQSNSHNSWWYLPTLGMLGQAIPTAIAAKIAHPNRRVIVFTGDGAFGFNGMEYDTAVRHHIPIVGIMGNDSAWGIDRQIQLGVFGKTVATDLLPSRYDQVVQALGGHGELVEHPSELQDALKRAFQVERPSLLNIRIRNEISPRAQAAVNRWKSHTPQPI</sequence>
<keyword evidence="5 6" id="KW-0786">Thiamine pyrophosphate</keyword>
<evidence type="ECO:0000256" key="3">
    <source>
        <dbReference type="ARBA" id="ARBA00007812"/>
    </source>
</evidence>
<dbReference type="Gene3D" id="3.40.50.970">
    <property type="match status" value="2"/>
</dbReference>
<feature type="domain" description="Thiamine pyrophosphate enzyme N-terminal TPP-binding" evidence="9">
    <location>
        <begin position="8"/>
        <end position="122"/>
    </location>
</feature>
<dbReference type="GO" id="GO:0009097">
    <property type="term" value="P:isoleucine biosynthetic process"/>
    <property type="evidence" value="ECO:0007669"/>
    <property type="project" value="TreeGrafter"/>
</dbReference>
<dbReference type="InterPro" id="IPR012001">
    <property type="entry name" value="Thiamin_PyroP_enz_TPP-bd_dom"/>
</dbReference>
<dbReference type="Pfam" id="PF02776">
    <property type="entry name" value="TPP_enzyme_N"/>
    <property type="match status" value="1"/>
</dbReference>
<name>A0A381Y6S4_9ZZZZ</name>
<dbReference type="GO" id="GO:0005948">
    <property type="term" value="C:acetolactate synthase complex"/>
    <property type="evidence" value="ECO:0007669"/>
    <property type="project" value="TreeGrafter"/>
</dbReference>
<dbReference type="InterPro" id="IPR029061">
    <property type="entry name" value="THDP-binding"/>
</dbReference>
<protein>
    <recommendedName>
        <fullName evidence="11">Thiamine pyrophosphate-binding protein</fullName>
    </recommendedName>
</protein>
<comment type="cofactor">
    <cofactor evidence="1">
        <name>Mg(2+)</name>
        <dbReference type="ChEBI" id="CHEBI:18420"/>
    </cofactor>
</comment>
<dbReference type="Pfam" id="PF02775">
    <property type="entry name" value="TPP_enzyme_C"/>
    <property type="match status" value="1"/>
</dbReference>
<dbReference type="EMBL" id="UINC01017497">
    <property type="protein sequence ID" value="SVA72600.1"/>
    <property type="molecule type" value="Genomic_DNA"/>
</dbReference>
<evidence type="ECO:0000256" key="5">
    <source>
        <dbReference type="ARBA" id="ARBA00023052"/>
    </source>
</evidence>
<evidence type="ECO:0000259" key="9">
    <source>
        <dbReference type="Pfam" id="PF02776"/>
    </source>
</evidence>
<organism evidence="10">
    <name type="scientific">marine metagenome</name>
    <dbReference type="NCBI Taxonomy" id="408172"/>
    <lineage>
        <taxon>unclassified sequences</taxon>
        <taxon>metagenomes</taxon>
        <taxon>ecological metagenomes</taxon>
    </lineage>
</organism>
<dbReference type="GO" id="GO:0050660">
    <property type="term" value="F:flavin adenine dinucleotide binding"/>
    <property type="evidence" value="ECO:0007669"/>
    <property type="project" value="TreeGrafter"/>
</dbReference>
<evidence type="ECO:0000259" key="7">
    <source>
        <dbReference type="Pfam" id="PF00205"/>
    </source>
</evidence>
<dbReference type="InterPro" id="IPR000399">
    <property type="entry name" value="TPP-bd_CS"/>
</dbReference>
<dbReference type="GO" id="GO:0000287">
    <property type="term" value="F:magnesium ion binding"/>
    <property type="evidence" value="ECO:0007669"/>
    <property type="project" value="InterPro"/>
</dbReference>
<dbReference type="GO" id="GO:0003984">
    <property type="term" value="F:acetolactate synthase activity"/>
    <property type="evidence" value="ECO:0007669"/>
    <property type="project" value="TreeGrafter"/>
</dbReference>
<dbReference type="InterPro" id="IPR029035">
    <property type="entry name" value="DHS-like_NAD/FAD-binding_dom"/>
</dbReference>
<dbReference type="GO" id="GO:0009099">
    <property type="term" value="P:L-valine biosynthetic process"/>
    <property type="evidence" value="ECO:0007669"/>
    <property type="project" value="TreeGrafter"/>
</dbReference>
<dbReference type="SUPFAM" id="SSF52518">
    <property type="entry name" value="Thiamin diphosphate-binding fold (THDP-binding)"/>
    <property type="match status" value="2"/>
</dbReference>
<dbReference type="Gene3D" id="3.40.50.1220">
    <property type="entry name" value="TPP-binding domain"/>
    <property type="match status" value="1"/>
</dbReference>
<dbReference type="PANTHER" id="PTHR18968:SF166">
    <property type="entry name" value="2-HYDROXYACYL-COA LYASE 2"/>
    <property type="match status" value="1"/>
</dbReference>
<feature type="domain" description="Thiamine pyrophosphate enzyme TPP-binding" evidence="8">
    <location>
        <begin position="393"/>
        <end position="539"/>
    </location>
</feature>
<evidence type="ECO:0000256" key="4">
    <source>
        <dbReference type="ARBA" id="ARBA00022723"/>
    </source>
</evidence>
<reference evidence="10" key="1">
    <citation type="submission" date="2018-05" db="EMBL/GenBank/DDBJ databases">
        <authorList>
            <person name="Lanie J.A."/>
            <person name="Ng W.-L."/>
            <person name="Kazmierczak K.M."/>
            <person name="Andrzejewski T.M."/>
            <person name="Davidsen T.M."/>
            <person name="Wayne K.J."/>
            <person name="Tettelin H."/>
            <person name="Glass J.I."/>
            <person name="Rusch D."/>
            <person name="Podicherti R."/>
            <person name="Tsui H.-C.T."/>
            <person name="Winkler M.E."/>
        </authorList>
    </citation>
    <scope>NUCLEOTIDE SEQUENCE</scope>
</reference>
<dbReference type="SUPFAM" id="SSF52467">
    <property type="entry name" value="DHS-like NAD/FAD-binding domain"/>
    <property type="match status" value="1"/>
</dbReference>
<proteinExistence type="inferred from homology"/>
<comment type="similarity">
    <text evidence="3 6">Belongs to the TPP enzyme family.</text>
</comment>
<evidence type="ECO:0000256" key="6">
    <source>
        <dbReference type="RuleBase" id="RU362132"/>
    </source>
</evidence>
<dbReference type="CDD" id="cd02004">
    <property type="entry name" value="TPP_BZL_OCoD_HPCL"/>
    <property type="match status" value="1"/>
</dbReference>
<evidence type="ECO:0000313" key="10">
    <source>
        <dbReference type="EMBL" id="SVA72600.1"/>
    </source>
</evidence>
<dbReference type="FunFam" id="3.40.50.970:FF:000007">
    <property type="entry name" value="Acetolactate synthase"/>
    <property type="match status" value="1"/>
</dbReference>
<dbReference type="InterPro" id="IPR011766">
    <property type="entry name" value="TPP_enzyme_TPP-bd"/>
</dbReference>